<organism evidence="3 4">
    <name type="scientific">Puccinia graminis f. sp. tritici</name>
    <dbReference type="NCBI Taxonomy" id="56615"/>
    <lineage>
        <taxon>Eukaryota</taxon>
        <taxon>Fungi</taxon>
        <taxon>Dikarya</taxon>
        <taxon>Basidiomycota</taxon>
        <taxon>Pucciniomycotina</taxon>
        <taxon>Pucciniomycetes</taxon>
        <taxon>Pucciniales</taxon>
        <taxon>Pucciniaceae</taxon>
        <taxon>Puccinia</taxon>
    </lineage>
</organism>
<keyword evidence="2" id="KW-0732">Signal</keyword>
<comment type="caution">
    <text evidence="3">The sequence shown here is derived from an EMBL/GenBank/DDBJ whole genome shotgun (WGS) entry which is preliminary data.</text>
</comment>
<dbReference type="OrthoDB" id="10324336at2759"/>
<dbReference type="AlphaFoldDB" id="A0A5B0LYV3"/>
<accession>A0A5B0LYV3</accession>
<gene>
    <name evidence="3" type="ORF">PGT21_030593</name>
</gene>
<evidence type="ECO:0000256" key="2">
    <source>
        <dbReference type="SAM" id="SignalP"/>
    </source>
</evidence>
<evidence type="ECO:0000313" key="4">
    <source>
        <dbReference type="Proteomes" id="UP000324748"/>
    </source>
</evidence>
<proteinExistence type="predicted"/>
<protein>
    <submittedName>
        <fullName evidence="3">Uncharacterized protein</fullName>
    </submittedName>
</protein>
<feature type="signal peptide" evidence="2">
    <location>
        <begin position="1"/>
        <end position="19"/>
    </location>
</feature>
<feature type="region of interest" description="Disordered" evidence="1">
    <location>
        <begin position="162"/>
        <end position="183"/>
    </location>
</feature>
<feature type="chain" id="PRO_5023102842" evidence="2">
    <location>
        <begin position="20"/>
        <end position="550"/>
    </location>
</feature>
<keyword evidence="4" id="KW-1185">Reference proteome</keyword>
<feature type="compositionally biased region" description="Polar residues" evidence="1">
    <location>
        <begin position="162"/>
        <end position="180"/>
    </location>
</feature>
<feature type="region of interest" description="Disordered" evidence="1">
    <location>
        <begin position="99"/>
        <end position="118"/>
    </location>
</feature>
<name>A0A5B0LYV3_PUCGR</name>
<reference evidence="3 4" key="1">
    <citation type="submission" date="2019-05" db="EMBL/GenBank/DDBJ databases">
        <title>Emergence of the Ug99 lineage of the wheat stem rust pathogen through somatic hybridization.</title>
        <authorList>
            <person name="Li F."/>
            <person name="Upadhyaya N.M."/>
            <person name="Sperschneider J."/>
            <person name="Matny O."/>
            <person name="Nguyen-Phuc H."/>
            <person name="Mago R."/>
            <person name="Raley C."/>
            <person name="Miller M.E."/>
            <person name="Silverstein K.A.T."/>
            <person name="Henningsen E."/>
            <person name="Hirsch C.D."/>
            <person name="Visser B."/>
            <person name="Pretorius Z.A."/>
            <person name="Steffenson B.J."/>
            <person name="Schwessinger B."/>
            <person name="Dodds P.N."/>
            <person name="Figueroa M."/>
        </authorList>
    </citation>
    <scope>NUCLEOTIDE SEQUENCE [LARGE SCALE GENOMIC DNA]</scope>
    <source>
        <strain evidence="3">21-0</strain>
    </source>
</reference>
<dbReference type="Proteomes" id="UP000324748">
    <property type="component" value="Unassembled WGS sequence"/>
</dbReference>
<dbReference type="EMBL" id="VSWC01000183">
    <property type="protein sequence ID" value="KAA1069645.1"/>
    <property type="molecule type" value="Genomic_DNA"/>
</dbReference>
<evidence type="ECO:0000313" key="3">
    <source>
        <dbReference type="EMBL" id="KAA1069645.1"/>
    </source>
</evidence>
<evidence type="ECO:0000256" key="1">
    <source>
        <dbReference type="SAM" id="MobiDB-lite"/>
    </source>
</evidence>
<sequence>MKNPSRCIFLALVFTRCKGTLDRFPFDWTIGAGDVLLPNPGVENQRQSWDALGSFSGNPDYLSSLPLAISRVEPVNTAGGVPVTMTDSRVSNPHLENTYETRERPTTHANGPLADPEYNNDISIQQFPVGLAPPSTHMMRSPISISSFPGNLHYTYASQELSKTSTGGDLTTRGQVNDQDTLPKDPYEAQEPAIPFTPMFSWHGLSIPDIPIEVYEKRFINELRSKRARDLVVHSTSGLLPGNKRQAKFEGYFKGKHAMYRQDITSDWFNAPSEFSKDYSDDRLLQIHQKAKPVRNDETSKTSKAFNLVFNKGTFRGNGRQRYSAFAEAVKHLMISPTNSQEKVLLIETGKDRDFITQFSKEWAKIIGKPRPSVLVAIGLTKFYQNSNAWRKVYQDILKMDDEQLWNRIEKLRAGLSDRIYYHPFVNQKWIESLLCFFFFVDMITTIFPKPGNVDVTVDKHQLFESAFKIFELRAPQIPNAARTKYSSFIWECVDHWLCAREDYFETSLIDSKRQPITMGYHFKMFFGLVFSHSVTTLSEKAAGKKVLME</sequence>